<dbReference type="KEGG" id="dpp:DICPUDRAFT_30555"/>
<evidence type="ECO:0000313" key="3">
    <source>
        <dbReference type="Proteomes" id="UP000001064"/>
    </source>
</evidence>
<gene>
    <name evidence="2" type="ORF">DICPUDRAFT_30555</name>
</gene>
<evidence type="ECO:0000259" key="1">
    <source>
        <dbReference type="Pfam" id="PF05292"/>
    </source>
</evidence>
<name>F0ZFP5_DICPU</name>
<dbReference type="InterPro" id="IPR042303">
    <property type="entry name" value="Malonyl_CoA_deC_C_sf"/>
</dbReference>
<dbReference type="FunCoup" id="F0ZFP5">
    <property type="interactions" value="156"/>
</dbReference>
<dbReference type="AlphaFoldDB" id="F0ZFP5"/>
<dbReference type="PANTHER" id="PTHR28641:SF1">
    <property type="entry name" value="MALONYL-COA DECARBOXYLASE, MITOCHONDRIAL"/>
    <property type="match status" value="1"/>
</dbReference>
<dbReference type="GO" id="GO:0005782">
    <property type="term" value="C:peroxisomal matrix"/>
    <property type="evidence" value="ECO:0000318"/>
    <property type="project" value="GO_Central"/>
</dbReference>
<evidence type="ECO:0000313" key="2">
    <source>
        <dbReference type="EMBL" id="EGC37245.1"/>
    </source>
</evidence>
<dbReference type="GO" id="GO:0006085">
    <property type="term" value="P:acetyl-CoA biosynthetic process"/>
    <property type="evidence" value="ECO:0000318"/>
    <property type="project" value="GO_Central"/>
</dbReference>
<dbReference type="VEuPathDB" id="AmoebaDB:DICPUDRAFT_30555"/>
<dbReference type="Pfam" id="PF05292">
    <property type="entry name" value="MCD"/>
    <property type="match status" value="1"/>
</dbReference>
<dbReference type="eggNOG" id="KOG3018">
    <property type="taxonomic scope" value="Eukaryota"/>
</dbReference>
<dbReference type="GO" id="GO:2001294">
    <property type="term" value="P:malonyl-CoA catabolic process"/>
    <property type="evidence" value="ECO:0000318"/>
    <property type="project" value="GO_Central"/>
</dbReference>
<sequence>MYFPKKNILKYSGNINVIKFLNNININYTNINHNNNNNHNNSYYNKNLYMTTINNYNNLNVNRNKYFCTKINNNNNYNNGFFKNYNINSKNLKLNERKELIESFIVDLEGGLIRDKVYRDIGIVGNSNKQEVSSDILESLIKIRDDLERYILENSKTTSTTKSSVLNSGIIELDMVLGDLIKDNLKNNGILYCKPLDTNSMEENVWRSIIENEAVHPYHNLSDPTNEIKNRTTRNRTCLVLFHPRLPNLPLMSLYIAFTNGIPDNIPAIELNDPNAKENDINNIDSAIFYSISSLHKGLGGVNLGHILITKAVEYIKLNNPKILHFCTLSPLPRFKKYLSKNHQKIVEKIQNEDLINDFKNDLEYLALNYIYKEKSKPKRAYDPVCNFHLKNGASIYRLNWKADTSKKRLDESYGIMINYYYDINNLQENSTRYTNDGFITTCPIFNIQFKNSKF</sequence>
<dbReference type="GeneID" id="10503635"/>
<dbReference type="InterPro" id="IPR038917">
    <property type="entry name" value="Malonyl_CoA_deC"/>
</dbReference>
<dbReference type="RefSeq" id="XP_003286215.1">
    <property type="nucleotide sequence ID" value="XM_003286167.1"/>
</dbReference>
<dbReference type="OrthoDB" id="426718at2759"/>
<dbReference type="Proteomes" id="UP000001064">
    <property type="component" value="Unassembled WGS sequence"/>
</dbReference>
<dbReference type="Gene3D" id="3.40.630.150">
    <property type="entry name" value="Malonyl-CoA decarboxylase, catalytic domain"/>
    <property type="match status" value="1"/>
</dbReference>
<dbReference type="GO" id="GO:0050080">
    <property type="term" value="F:malonyl-CoA decarboxylase activity"/>
    <property type="evidence" value="ECO:0000318"/>
    <property type="project" value="GO_Central"/>
</dbReference>
<dbReference type="STRING" id="5786.F0ZFP5"/>
<accession>F0ZFP5</accession>
<dbReference type="GO" id="GO:0005759">
    <property type="term" value="C:mitochondrial matrix"/>
    <property type="evidence" value="ECO:0000318"/>
    <property type="project" value="GO_Central"/>
</dbReference>
<keyword evidence="3" id="KW-1185">Reference proteome</keyword>
<feature type="domain" description="Malonyl-CoA decarboxylase C-terminal" evidence="1">
    <location>
        <begin position="203"/>
        <end position="353"/>
    </location>
</feature>
<proteinExistence type="predicted"/>
<dbReference type="OMA" id="YGIMINY"/>
<dbReference type="GO" id="GO:0006633">
    <property type="term" value="P:fatty acid biosynthetic process"/>
    <property type="evidence" value="ECO:0000318"/>
    <property type="project" value="GO_Central"/>
</dbReference>
<dbReference type="PANTHER" id="PTHR28641">
    <property type="match status" value="1"/>
</dbReference>
<reference evidence="3" key="1">
    <citation type="journal article" date="2011" name="Genome Biol.">
        <title>Comparative genomics of the social amoebae Dictyostelium discoideum and Dictyostelium purpureum.</title>
        <authorList>
            <consortium name="US DOE Joint Genome Institute (JGI-PGF)"/>
            <person name="Sucgang R."/>
            <person name="Kuo A."/>
            <person name="Tian X."/>
            <person name="Salerno W."/>
            <person name="Parikh A."/>
            <person name="Feasley C.L."/>
            <person name="Dalin E."/>
            <person name="Tu H."/>
            <person name="Huang E."/>
            <person name="Barry K."/>
            <person name="Lindquist E."/>
            <person name="Shapiro H."/>
            <person name="Bruce D."/>
            <person name="Schmutz J."/>
            <person name="Salamov A."/>
            <person name="Fey P."/>
            <person name="Gaudet P."/>
            <person name="Anjard C."/>
            <person name="Babu M.M."/>
            <person name="Basu S."/>
            <person name="Bushmanova Y."/>
            <person name="van der Wel H."/>
            <person name="Katoh-Kurasawa M."/>
            <person name="Dinh C."/>
            <person name="Coutinho P.M."/>
            <person name="Saito T."/>
            <person name="Elias M."/>
            <person name="Schaap P."/>
            <person name="Kay R.R."/>
            <person name="Henrissat B."/>
            <person name="Eichinger L."/>
            <person name="Rivero F."/>
            <person name="Putnam N.H."/>
            <person name="West C.M."/>
            <person name="Loomis W.F."/>
            <person name="Chisholm R.L."/>
            <person name="Shaulsky G."/>
            <person name="Strassmann J.E."/>
            <person name="Queller D.C."/>
            <person name="Kuspa A."/>
            <person name="Grigoriev I.V."/>
        </authorList>
    </citation>
    <scope>NUCLEOTIDE SEQUENCE [LARGE SCALE GENOMIC DNA]</scope>
    <source>
        <strain evidence="3">QSDP1</strain>
    </source>
</reference>
<dbReference type="InterPro" id="IPR007956">
    <property type="entry name" value="Malonyl_CoA_deC_C"/>
</dbReference>
<dbReference type="InParanoid" id="F0ZFP5"/>
<organism evidence="2 3">
    <name type="scientific">Dictyostelium purpureum</name>
    <name type="common">Slime mold</name>
    <dbReference type="NCBI Taxonomy" id="5786"/>
    <lineage>
        <taxon>Eukaryota</taxon>
        <taxon>Amoebozoa</taxon>
        <taxon>Evosea</taxon>
        <taxon>Eumycetozoa</taxon>
        <taxon>Dictyostelia</taxon>
        <taxon>Dictyosteliales</taxon>
        <taxon>Dictyosteliaceae</taxon>
        <taxon>Dictyostelium</taxon>
    </lineage>
</organism>
<protein>
    <recommendedName>
        <fullName evidence="1">Malonyl-CoA decarboxylase C-terminal domain-containing protein</fullName>
    </recommendedName>
</protein>
<dbReference type="EMBL" id="GL871004">
    <property type="protein sequence ID" value="EGC37245.1"/>
    <property type="molecule type" value="Genomic_DNA"/>
</dbReference>